<keyword evidence="3" id="KW-1185">Reference proteome</keyword>
<feature type="transmembrane region" description="Helical" evidence="1">
    <location>
        <begin position="60"/>
        <end position="87"/>
    </location>
</feature>
<comment type="caution">
    <text evidence="2">The sequence shown here is derived from an EMBL/GenBank/DDBJ whole genome shotgun (WGS) entry which is preliminary data.</text>
</comment>
<dbReference type="EMBL" id="AKVJ01000029">
    <property type="protein sequence ID" value="EIW17742.1"/>
    <property type="molecule type" value="Genomic_DNA"/>
</dbReference>
<dbReference type="NCBIfam" id="NF041644">
    <property type="entry name" value="CBO0543_fam"/>
    <property type="match status" value="1"/>
</dbReference>
<feature type="transmembrane region" description="Helical" evidence="1">
    <location>
        <begin position="169"/>
        <end position="191"/>
    </location>
</feature>
<name>I9AXW9_9FIRM</name>
<reference evidence="2 3" key="1">
    <citation type="journal article" date="2012" name="J. Bacteriol.">
        <title>Draft Genome Sequences for Two Metal-Reducing Pelosinus fermentans Strains Isolated from a Cr(VI)-Contaminated Site and for Type Strain R7.</title>
        <authorList>
            <person name="Brown S.D."/>
            <person name="Podar M."/>
            <person name="Klingeman D.M."/>
            <person name="Johnson C.M."/>
            <person name="Yang Z.K."/>
            <person name="Utturkar S.M."/>
            <person name="Land M.L."/>
            <person name="Mosher J.J."/>
            <person name="Hurt R.A.Jr."/>
            <person name="Phelps T.J."/>
            <person name="Palumbo A.V."/>
            <person name="Arkin A.P."/>
            <person name="Hazen T.C."/>
            <person name="Elias D.A."/>
        </authorList>
    </citation>
    <scope>NUCLEOTIDE SEQUENCE [LARGE SCALE GENOMIC DNA]</scope>
    <source>
        <strain evidence="2 3">B4</strain>
    </source>
</reference>
<keyword evidence="1" id="KW-0812">Transmembrane</keyword>
<dbReference type="InterPro" id="IPR048147">
    <property type="entry name" value="CBO0543-like"/>
</dbReference>
<dbReference type="PATRIC" id="fig|1149862.3.peg.2748"/>
<evidence type="ECO:0000313" key="3">
    <source>
        <dbReference type="Proteomes" id="UP000004324"/>
    </source>
</evidence>
<gene>
    <name evidence="2" type="ORF">FB4_3785</name>
</gene>
<keyword evidence="1" id="KW-1133">Transmembrane helix</keyword>
<evidence type="ECO:0000256" key="1">
    <source>
        <dbReference type="SAM" id="Phobius"/>
    </source>
</evidence>
<feature type="transmembrane region" description="Helical" evidence="1">
    <location>
        <begin position="35"/>
        <end position="54"/>
    </location>
</feature>
<dbReference type="Proteomes" id="UP000004324">
    <property type="component" value="Unassembled WGS sequence"/>
</dbReference>
<sequence>MEFLDNSKEMYISIASSVIAIIGSYLILRLDWKRYGLLYLIAGLLGNLICLLFVEVKFYTFPYIFLPILKVPIFSILTAFSFLVLLGVRYSPIEWVHKISFYGVIINTGVFYETVLMNKTNLISYDYEWDFWDSYTSWWAFFILMEWIGGKMIPAHLRKPLPIQAFRFGNWFWFVIHIVALFTIFLAGLYLGKNMPY</sequence>
<keyword evidence="1" id="KW-0472">Membrane</keyword>
<evidence type="ECO:0000313" key="2">
    <source>
        <dbReference type="EMBL" id="EIW17742.1"/>
    </source>
</evidence>
<feature type="transmembrane region" description="Helical" evidence="1">
    <location>
        <begin position="137"/>
        <end position="157"/>
    </location>
</feature>
<feature type="transmembrane region" description="Helical" evidence="1">
    <location>
        <begin position="12"/>
        <end position="28"/>
    </location>
</feature>
<dbReference type="OrthoDB" id="2964736at2"/>
<feature type="transmembrane region" description="Helical" evidence="1">
    <location>
        <begin position="99"/>
        <end position="117"/>
    </location>
</feature>
<proteinExistence type="predicted"/>
<dbReference type="RefSeq" id="WP_007935054.1">
    <property type="nucleotide sequence ID" value="NZ_AKVJ01000029.1"/>
</dbReference>
<dbReference type="AlphaFoldDB" id="I9AXW9"/>
<organism evidence="2 3">
    <name type="scientific">Pelosinus fermentans B4</name>
    <dbReference type="NCBI Taxonomy" id="1149862"/>
    <lineage>
        <taxon>Bacteria</taxon>
        <taxon>Bacillati</taxon>
        <taxon>Bacillota</taxon>
        <taxon>Negativicutes</taxon>
        <taxon>Selenomonadales</taxon>
        <taxon>Sporomusaceae</taxon>
        <taxon>Pelosinus</taxon>
    </lineage>
</organism>
<protein>
    <submittedName>
        <fullName evidence="2">Uncharacterized protein</fullName>
    </submittedName>
</protein>
<accession>I9AXW9</accession>